<evidence type="ECO:0000313" key="9">
    <source>
        <dbReference type="Proteomes" id="UP000018733"/>
    </source>
</evidence>
<dbReference type="GO" id="GO:0048038">
    <property type="term" value="F:quinone binding"/>
    <property type="evidence" value="ECO:0007669"/>
    <property type="project" value="UniProtKB-KW"/>
</dbReference>
<comment type="subunit">
    <text evidence="5">NDH-1 is composed of 14 different subunits. Subunits NuoA, H, J, K, L, M, N constitute the membrane sector of the complex.</text>
</comment>
<keyword evidence="2 5" id="KW-0812">Transmembrane</keyword>
<dbReference type="PRINTS" id="PR01434">
    <property type="entry name" value="NADHDHGNASE5"/>
</dbReference>
<sequence>MMENQFNFALAAPEIILVIMAMGILVYDAFSHEATRKTTYVFSLCALIILTVVSLMQWNGGIAGTTFYGMYVADPLAHFLKIASYLAVLVTLIYSRQYVVDRDMSKSGELYPLTLCALLGQMVMISASSMLTIYLGLELMSLALYTMVALRRDSLVATESAMKYFVLGALASGFMLYGISMVYGATGHVDLAGVTQVIRSGQAGEMTLVLGTVFIVAGLAFKLGAVPFHMWIPDVYQGAPTAITLTIGAAPKLAALAITLRLLIEGLNGVALSWQPMLIILAVLSLAIGNLTAIMQTNFKRMLAYSTISHVGFILLGLLSGVAANGTVQSGAYASSLFYIVTYVLTTLASFGLVLLMSRQGFECEEIDDLKGLNQRNPVMAFGMLLLMFSLAGIPPLVGFHAKLVVLQAVISAGHVWLAIYAVICSLIGAFYYLRVVKVVYFDDPAQGVPGPDTSWSFRSGVMSVNGALIILLGILPGGLMALCVQVIDASLKF</sequence>
<proteinExistence type="inferred from homology"/>
<dbReference type="GO" id="GO:0008137">
    <property type="term" value="F:NADH dehydrogenase (ubiquinone) activity"/>
    <property type="evidence" value="ECO:0007669"/>
    <property type="project" value="InterPro"/>
</dbReference>
<evidence type="ECO:0000313" key="8">
    <source>
        <dbReference type="EMBL" id="ETF01628.1"/>
    </source>
</evidence>
<dbReference type="InterPro" id="IPR001750">
    <property type="entry name" value="ND/Mrp_TM"/>
</dbReference>
<evidence type="ECO:0000256" key="2">
    <source>
        <dbReference type="ARBA" id="ARBA00022692"/>
    </source>
</evidence>
<reference evidence="8 9" key="1">
    <citation type="journal article" date="2014" name="Genome Announc.">
        <title>Draft Genome Sequence of Advenella kashmirensis Strain W13003, a Polycyclic Aromatic Hydrocarbon-Degrading Bacterium.</title>
        <authorList>
            <person name="Wang X."/>
            <person name="Jin D."/>
            <person name="Zhou L."/>
            <person name="Wu L."/>
            <person name="An W."/>
            <person name="Zhao L."/>
        </authorList>
    </citation>
    <scope>NUCLEOTIDE SEQUENCE [LARGE SCALE GENOMIC DNA]</scope>
    <source>
        <strain evidence="8 9">W13003</strain>
    </source>
</reference>
<evidence type="ECO:0000256" key="4">
    <source>
        <dbReference type="ARBA" id="ARBA00023136"/>
    </source>
</evidence>
<dbReference type="PANTHER" id="PTHR22773">
    <property type="entry name" value="NADH DEHYDROGENASE"/>
    <property type="match status" value="1"/>
</dbReference>
<accession>V8QQL5</accession>
<dbReference type="GO" id="GO:0050136">
    <property type="term" value="F:NADH dehydrogenase (quinone) (non-electrogenic) activity"/>
    <property type="evidence" value="ECO:0007669"/>
    <property type="project" value="UniProtKB-UniRule"/>
</dbReference>
<feature type="transmembrane region" description="Helical" evidence="5">
    <location>
        <begin position="133"/>
        <end position="150"/>
    </location>
</feature>
<dbReference type="GO" id="GO:0012505">
    <property type="term" value="C:endomembrane system"/>
    <property type="evidence" value="ECO:0007669"/>
    <property type="project" value="UniProtKB-SubCell"/>
</dbReference>
<feature type="transmembrane region" description="Helical" evidence="5">
    <location>
        <begin position="414"/>
        <end position="434"/>
    </location>
</feature>
<dbReference type="PATRIC" id="fig|1424334.3.peg.2522"/>
<feature type="transmembrane region" description="Helical" evidence="5">
    <location>
        <begin position="78"/>
        <end position="98"/>
    </location>
</feature>
<dbReference type="NCBIfam" id="TIGR01770">
    <property type="entry name" value="NDH_I_N"/>
    <property type="match status" value="1"/>
</dbReference>
<feature type="transmembrane region" description="Helical" evidence="5">
    <location>
        <begin position="276"/>
        <end position="295"/>
    </location>
</feature>
<dbReference type="InterPro" id="IPR010096">
    <property type="entry name" value="NADH-Q_OxRdtase_suN/2"/>
</dbReference>
<keyword evidence="5" id="KW-0813">Transport</keyword>
<dbReference type="GO" id="GO:0042773">
    <property type="term" value="P:ATP synthesis coupled electron transport"/>
    <property type="evidence" value="ECO:0007669"/>
    <property type="project" value="InterPro"/>
</dbReference>
<keyword evidence="5" id="KW-1003">Cell membrane</keyword>
<comment type="function">
    <text evidence="5">NDH-1 shuttles electrons from NADH, via FMN and iron-sulfur (Fe-S) centers, to quinones in the respiratory chain. The immediate electron acceptor for the enzyme in this species is believed to be ubiquinone. Couples the redox reaction to proton translocation (for every two electrons transferred, four hydrogen ions are translocated across the cytoplasmic membrane), and thus conserves the redox energy in a proton gradient.</text>
</comment>
<dbReference type="Pfam" id="PF00361">
    <property type="entry name" value="Proton_antipo_M"/>
    <property type="match status" value="1"/>
</dbReference>
<dbReference type="RefSeq" id="WP_024005475.1">
    <property type="nucleotide sequence ID" value="NZ_KI650980.1"/>
</dbReference>
<feature type="transmembrane region" description="Helical" evidence="5">
    <location>
        <begin position="6"/>
        <end position="27"/>
    </location>
</feature>
<feature type="transmembrane region" description="Helical" evidence="5">
    <location>
        <begin position="242"/>
        <end position="264"/>
    </location>
</feature>
<dbReference type="STRING" id="1424334.W822_12575"/>
<keyword evidence="5" id="KW-0874">Quinone</keyword>
<keyword evidence="5" id="KW-1278">Translocase</keyword>
<comment type="similarity">
    <text evidence="5">Belongs to the complex I subunit 2 family.</text>
</comment>
<dbReference type="eggNOG" id="COG1007">
    <property type="taxonomic scope" value="Bacteria"/>
</dbReference>
<name>V8QQL5_9BURK</name>
<dbReference type="EC" id="7.1.1.-" evidence="5"/>
<dbReference type="NCBIfam" id="NF004442">
    <property type="entry name" value="PRK05777.1-5"/>
    <property type="match status" value="1"/>
</dbReference>
<evidence type="ECO:0000256" key="6">
    <source>
        <dbReference type="RuleBase" id="RU000320"/>
    </source>
</evidence>
<feature type="transmembrane region" description="Helical" evidence="5">
    <location>
        <begin position="467"/>
        <end position="488"/>
    </location>
</feature>
<dbReference type="OrthoDB" id="9768329at2"/>
<evidence type="ECO:0000259" key="7">
    <source>
        <dbReference type="Pfam" id="PF00361"/>
    </source>
</evidence>
<feature type="transmembrane region" description="Helical" evidence="5">
    <location>
        <begin position="206"/>
        <end position="230"/>
    </location>
</feature>
<protein>
    <recommendedName>
        <fullName evidence="5">NADH-quinone oxidoreductase subunit N</fullName>
        <ecNumber evidence="5">7.1.1.-</ecNumber>
    </recommendedName>
    <alternativeName>
        <fullName evidence="5">NADH dehydrogenase I subunit N</fullName>
    </alternativeName>
    <alternativeName>
        <fullName evidence="5">NDH-1 subunit N</fullName>
    </alternativeName>
</protein>
<dbReference type="EMBL" id="AYXT01000010">
    <property type="protein sequence ID" value="ETF01628.1"/>
    <property type="molecule type" value="Genomic_DNA"/>
</dbReference>
<evidence type="ECO:0000256" key="5">
    <source>
        <dbReference type="HAMAP-Rule" id="MF_00445"/>
    </source>
</evidence>
<dbReference type="HOGENOM" id="CLU_007100_1_3_4"/>
<keyword evidence="5" id="KW-0520">NAD</keyword>
<feature type="transmembrane region" description="Helical" evidence="5">
    <location>
        <begin position="110"/>
        <end position="127"/>
    </location>
</feature>
<gene>
    <name evidence="5" type="primary">nuoN</name>
    <name evidence="8" type="ORF">W822_12575</name>
</gene>
<feature type="transmembrane region" description="Helical" evidence="5">
    <location>
        <begin position="39"/>
        <end position="58"/>
    </location>
</feature>
<keyword evidence="9" id="KW-1185">Reference proteome</keyword>
<keyword evidence="3 5" id="KW-1133">Transmembrane helix</keyword>
<evidence type="ECO:0000256" key="3">
    <source>
        <dbReference type="ARBA" id="ARBA00022989"/>
    </source>
</evidence>
<dbReference type="HAMAP" id="MF_00445">
    <property type="entry name" value="NDH1_NuoN_1"/>
    <property type="match status" value="1"/>
</dbReference>
<comment type="catalytic activity">
    <reaction evidence="5">
        <text>a quinone + NADH + 5 H(+)(in) = a quinol + NAD(+) + 4 H(+)(out)</text>
        <dbReference type="Rhea" id="RHEA:57888"/>
        <dbReference type="ChEBI" id="CHEBI:15378"/>
        <dbReference type="ChEBI" id="CHEBI:24646"/>
        <dbReference type="ChEBI" id="CHEBI:57540"/>
        <dbReference type="ChEBI" id="CHEBI:57945"/>
        <dbReference type="ChEBI" id="CHEBI:132124"/>
    </reaction>
</comment>
<feature type="transmembrane region" description="Helical" evidence="5">
    <location>
        <begin position="162"/>
        <end position="186"/>
    </location>
</feature>
<dbReference type="Proteomes" id="UP000018733">
    <property type="component" value="Unassembled WGS sequence"/>
</dbReference>
<evidence type="ECO:0000256" key="1">
    <source>
        <dbReference type="ARBA" id="ARBA00004127"/>
    </source>
</evidence>
<feature type="domain" description="NADH:quinone oxidoreductase/Mrp antiporter transmembrane" evidence="7">
    <location>
        <begin position="127"/>
        <end position="428"/>
    </location>
</feature>
<dbReference type="AlphaFoldDB" id="V8QQL5"/>
<keyword evidence="4 5" id="KW-0472">Membrane</keyword>
<comment type="subcellular location">
    <subcellularLocation>
        <location evidence="5">Cell membrane</location>
        <topology evidence="5">Multi-pass membrane protein</topology>
    </subcellularLocation>
    <subcellularLocation>
        <location evidence="1">Endomembrane system</location>
        <topology evidence="1">Multi-pass membrane protein</topology>
    </subcellularLocation>
    <subcellularLocation>
        <location evidence="6">Membrane</location>
        <topology evidence="6">Multi-pass membrane protein</topology>
    </subcellularLocation>
</comment>
<feature type="transmembrane region" description="Helical" evidence="5">
    <location>
        <begin position="379"/>
        <end position="402"/>
    </location>
</feature>
<comment type="caution">
    <text evidence="8">The sequence shown here is derived from an EMBL/GenBank/DDBJ whole genome shotgun (WGS) entry which is preliminary data.</text>
</comment>
<organism evidence="8 9">
    <name type="scientific">Advenella kashmirensis W13003</name>
    <dbReference type="NCBI Taxonomy" id="1424334"/>
    <lineage>
        <taxon>Bacteria</taxon>
        <taxon>Pseudomonadati</taxon>
        <taxon>Pseudomonadota</taxon>
        <taxon>Betaproteobacteria</taxon>
        <taxon>Burkholderiales</taxon>
        <taxon>Alcaligenaceae</taxon>
    </lineage>
</organism>
<feature type="transmembrane region" description="Helical" evidence="5">
    <location>
        <begin position="336"/>
        <end position="358"/>
    </location>
</feature>
<dbReference type="GO" id="GO:0005886">
    <property type="term" value="C:plasma membrane"/>
    <property type="evidence" value="ECO:0007669"/>
    <property type="project" value="UniProtKB-SubCell"/>
</dbReference>
<feature type="transmembrane region" description="Helical" evidence="5">
    <location>
        <begin position="302"/>
        <end position="324"/>
    </location>
</feature>
<keyword evidence="5 8" id="KW-0830">Ubiquinone</keyword>